<dbReference type="PROSITE" id="PS00690">
    <property type="entry name" value="DEAH_ATP_HELICASE"/>
    <property type="match status" value="1"/>
</dbReference>
<keyword evidence="4" id="KW-0747">Spliceosome</keyword>
<evidence type="ECO:0000256" key="1">
    <source>
        <dbReference type="ARBA" id="ARBA00004123"/>
    </source>
</evidence>
<keyword evidence="5" id="KW-0547">Nucleotide-binding</keyword>
<evidence type="ECO:0000256" key="10">
    <source>
        <dbReference type="ARBA" id="ARBA00023242"/>
    </source>
</evidence>
<dbReference type="PANTHER" id="PTHR18934:SF91">
    <property type="entry name" value="PRE-MRNA-SPLICING FACTOR ATP-DEPENDENT RNA HELICASE PRP16"/>
    <property type="match status" value="1"/>
</dbReference>
<dbReference type="GO" id="GO:0016787">
    <property type="term" value="F:hydrolase activity"/>
    <property type="evidence" value="ECO:0007669"/>
    <property type="project" value="UniProtKB-KW"/>
</dbReference>
<protein>
    <recommendedName>
        <fullName evidence="2">RNA helicase</fullName>
        <ecNumber evidence="2">3.6.4.13</ecNumber>
    </recommendedName>
</protein>
<dbReference type="Pfam" id="PF07717">
    <property type="entry name" value="OB_NTP_bind"/>
    <property type="match status" value="1"/>
</dbReference>
<dbReference type="GO" id="GO:0003723">
    <property type="term" value="F:RNA binding"/>
    <property type="evidence" value="ECO:0007669"/>
    <property type="project" value="TreeGrafter"/>
</dbReference>
<dbReference type="SMART" id="SM00847">
    <property type="entry name" value="HA2"/>
    <property type="match status" value="1"/>
</dbReference>
<dbReference type="EC" id="3.6.4.13" evidence="2"/>
<evidence type="ECO:0000256" key="3">
    <source>
        <dbReference type="ARBA" id="ARBA00022664"/>
    </source>
</evidence>
<evidence type="ECO:0000256" key="9">
    <source>
        <dbReference type="ARBA" id="ARBA00023187"/>
    </source>
</evidence>
<dbReference type="InterPro" id="IPR048333">
    <property type="entry name" value="HA2_WH"/>
</dbReference>
<dbReference type="EMBL" id="BNCQ01000019">
    <property type="protein sequence ID" value="GIM05804.1"/>
    <property type="molecule type" value="Genomic_DNA"/>
</dbReference>
<dbReference type="CDD" id="cd18791">
    <property type="entry name" value="SF2_C_RHA"/>
    <property type="match status" value="1"/>
</dbReference>
<dbReference type="Proteomes" id="UP000722791">
    <property type="component" value="Unassembled WGS sequence"/>
</dbReference>
<feature type="domain" description="Helicase C-terminal" evidence="15">
    <location>
        <begin position="502"/>
        <end position="681"/>
    </location>
</feature>
<dbReference type="InterPro" id="IPR001650">
    <property type="entry name" value="Helicase_C-like"/>
</dbReference>
<dbReference type="Pfam" id="PF00271">
    <property type="entry name" value="Helicase_C"/>
    <property type="match status" value="1"/>
</dbReference>
<dbReference type="InterPro" id="IPR007502">
    <property type="entry name" value="Helicase-assoc_dom"/>
</dbReference>
<dbReference type="InterPro" id="IPR027417">
    <property type="entry name" value="P-loop_NTPase"/>
</dbReference>
<dbReference type="GO" id="GO:0005524">
    <property type="term" value="F:ATP binding"/>
    <property type="evidence" value="ECO:0007669"/>
    <property type="project" value="UniProtKB-KW"/>
</dbReference>
<name>A0A8J4GES7_9CHLO</name>
<evidence type="ECO:0000313" key="16">
    <source>
        <dbReference type="EMBL" id="GIM05804.1"/>
    </source>
</evidence>
<keyword evidence="10" id="KW-0539">Nucleus</keyword>
<keyword evidence="6" id="KW-0378">Hydrolase</keyword>
<comment type="subcellular location">
    <subcellularLocation>
        <location evidence="1">Nucleus</location>
    </subcellularLocation>
</comment>
<dbReference type="SMART" id="SM00487">
    <property type="entry name" value="DEXDc"/>
    <property type="match status" value="1"/>
</dbReference>
<evidence type="ECO:0000259" key="14">
    <source>
        <dbReference type="PROSITE" id="PS51192"/>
    </source>
</evidence>
<evidence type="ECO:0000256" key="11">
    <source>
        <dbReference type="ARBA" id="ARBA00038040"/>
    </source>
</evidence>
<feature type="region of interest" description="Disordered" evidence="13">
    <location>
        <begin position="1"/>
        <end position="72"/>
    </location>
</feature>
<dbReference type="FunFam" id="3.40.50.300:FF:000615">
    <property type="entry name" value="pre-mRNA-splicing factor ATP-dependent RNA helicase DEAH7"/>
    <property type="match status" value="1"/>
</dbReference>
<evidence type="ECO:0000313" key="17">
    <source>
        <dbReference type="Proteomes" id="UP000722791"/>
    </source>
</evidence>
<dbReference type="GO" id="GO:0005681">
    <property type="term" value="C:spliceosomal complex"/>
    <property type="evidence" value="ECO:0007669"/>
    <property type="project" value="UniProtKB-KW"/>
</dbReference>
<dbReference type="InterPro" id="IPR011709">
    <property type="entry name" value="DEAD-box_helicase_OB_fold"/>
</dbReference>
<dbReference type="Pfam" id="PF21010">
    <property type="entry name" value="HA2_C"/>
    <property type="match status" value="1"/>
</dbReference>
<feature type="non-terminal residue" evidence="16">
    <location>
        <position position="1013"/>
    </location>
</feature>
<sequence length="1013" mass="112433">AGPSFGRVQFDTGASPALTPSWKSASWNRAGATGQGGREGRVERSPELRPEGEGEGAGGGAADSYDEVYARERELEERQLERDWYDAEEFGAGTDDQGAAARFVGDEALFERRTLDLQRRVRKDGSTMSLAATKRANELEKALNAWEENRLITSGVVRLKEVSLNFTDEDEARVMLLVHDTKPPFLEGKVVNNKQADIVLPLKDPTSDMAVIARKGSGLVKQVREKKDQHKSRQRFWEVAGSKMAEITGLTADEAAAAAEAEAKRMEEDKDEGDYKAASQFKTHLKKSEAASEFSRSKTIEQQRRSLPVYTVRDDLMQVIRENQVVVVVGETGSGKTTQMTQYLREDGYTKYGIIGCTQPRRVAAMSVAKRVSEEMGVELGAEVGYSIRFEDCTSDKTIIKYMTDGVLLRETLINEDIDNYSVVVMDEAHERSLNTDVLFGILKRVVGRRRDFKLIVTSATLDAQKFSDFFGSVPIFTIPGRTFPVDILWSRTVQEDYVEAAVKQAITIHLRDGPGDILIFMTGQEEIEATCFSLAERLEHMRSNGSEIPELLILPIYSQLPSDLQAKIFDKAAEGVRKCIVSTNIAETSLTVDGILYVIDTGYVKMKVYNPKMGMDALQVLPISQAAAGQRSGRAGRTGPGTCYRLYTESAFRHEMLSMNVPEIQRTNLANVVLLLKSLKVHDLLEFGFMDPPPRDNIVNSMYNLWVLGALDNTGGLTSLGRQMVEFPLDPPLAKMLLSGAQMGCSNEVLTIVSMLSVPPVFFRPPDRAEESDAAREKFFVPESDHLTLLHVYNQWKNNGYRGDWCERHFLQPKGLRKAKEVRQQLADIMTQSGITITSAGSDWDIVRKAICSAYFQNAAKFKSVGEYVNCRTGMPCHLHPSSALYGLGYTPDYIVYHELVFTTKEYMQCVTAVEPEWLAELGPMFFSVKEVGGSLLESKRKQRADKEAMAAEMAAAQTKKAEEEAAAKARLEAQRTRERDAIATPGLVGSSGPGSRRGATPAHSKRRPLGL</sequence>
<dbReference type="Pfam" id="PF04408">
    <property type="entry name" value="WHD_HA2"/>
    <property type="match status" value="1"/>
</dbReference>
<feature type="compositionally biased region" description="Basic and acidic residues" evidence="13">
    <location>
        <begin position="38"/>
        <end position="52"/>
    </location>
</feature>
<evidence type="ECO:0000256" key="7">
    <source>
        <dbReference type="ARBA" id="ARBA00022806"/>
    </source>
</evidence>
<evidence type="ECO:0000256" key="6">
    <source>
        <dbReference type="ARBA" id="ARBA00022801"/>
    </source>
</evidence>
<dbReference type="Pfam" id="PF00270">
    <property type="entry name" value="DEAD"/>
    <property type="match status" value="1"/>
</dbReference>
<dbReference type="InterPro" id="IPR011545">
    <property type="entry name" value="DEAD/DEAH_box_helicase_dom"/>
</dbReference>
<evidence type="ECO:0000256" key="2">
    <source>
        <dbReference type="ARBA" id="ARBA00012552"/>
    </source>
</evidence>
<dbReference type="Gene3D" id="1.20.120.1080">
    <property type="match status" value="1"/>
</dbReference>
<evidence type="ECO:0000259" key="15">
    <source>
        <dbReference type="PROSITE" id="PS51194"/>
    </source>
</evidence>
<dbReference type="InterPro" id="IPR014001">
    <property type="entry name" value="Helicase_ATP-bd"/>
</dbReference>
<accession>A0A8J4GES7</accession>
<keyword evidence="8" id="KW-0067">ATP-binding</keyword>
<dbReference type="AlphaFoldDB" id="A0A8J4GES7"/>
<keyword evidence="3" id="KW-0507">mRNA processing</keyword>
<evidence type="ECO:0000256" key="12">
    <source>
        <dbReference type="ARBA" id="ARBA00047984"/>
    </source>
</evidence>
<comment type="caution">
    <text evidence="16">The sequence shown here is derived from an EMBL/GenBank/DDBJ whole genome shotgun (WGS) entry which is preliminary data.</text>
</comment>
<dbReference type="PROSITE" id="PS51194">
    <property type="entry name" value="HELICASE_CTER"/>
    <property type="match status" value="1"/>
</dbReference>
<reference evidence="16" key="1">
    <citation type="journal article" date="2021" name="Proc. Natl. Acad. Sci. U.S.A.">
        <title>Three genomes in the algal genus Volvox reveal the fate of a haploid sex-determining region after a transition to homothallism.</title>
        <authorList>
            <person name="Yamamoto K."/>
            <person name="Hamaji T."/>
            <person name="Kawai-Toyooka H."/>
            <person name="Matsuzaki R."/>
            <person name="Takahashi F."/>
            <person name="Nishimura Y."/>
            <person name="Kawachi M."/>
            <person name="Noguchi H."/>
            <person name="Minakuchi Y."/>
            <person name="Umen J.G."/>
            <person name="Toyoda A."/>
            <person name="Nozaki H."/>
        </authorList>
    </citation>
    <scope>NUCLEOTIDE SEQUENCE</scope>
    <source>
        <strain evidence="16">NIES-3785</strain>
    </source>
</reference>
<dbReference type="FunFam" id="1.20.120.1080:FF:000018">
    <property type="entry name" value="Pre-mRNA-splicing factor ATP-dependent RNA helicase prp16"/>
    <property type="match status" value="1"/>
</dbReference>
<dbReference type="SUPFAM" id="SSF52540">
    <property type="entry name" value="P-loop containing nucleoside triphosphate hydrolases"/>
    <property type="match status" value="1"/>
</dbReference>
<dbReference type="SMART" id="SM00490">
    <property type="entry name" value="HELICc"/>
    <property type="match status" value="1"/>
</dbReference>
<dbReference type="InterPro" id="IPR002464">
    <property type="entry name" value="DNA/RNA_helicase_DEAH_CS"/>
</dbReference>
<keyword evidence="9" id="KW-0508">mRNA splicing</keyword>
<evidence type="ECO:0000256" key="8">
    <source>
        <dbReference type="ARBA" id="ARBA00022840"/>
    </source>
</evidence>
<dbReference type="GO" id="GO:0000398">
    <property type="term" value="P:mRNA splicing, via spliceosome"/>
    <property type="evidence" value="ECO:0007669"/>
    <property type="project" value="UniProtKB-ARBA"/>
</dbReference>
<evidence type="ECO:0000256" key="13">
    <source>
        <dbReference type="SAM" id="MobiDB-lite"/>
    </source>
</evidence>
<proteinExistence type="inferred from homology"/>
<dbReference type="FunFam" id="3.40.50.300:FF:000007">
    <property type="entry name" value="Pre-mRNA-splicing factor ATP-dependent RNA helicase"/>
    <property type="match status" value="1"/>
</dbReference>
<organism evidence="16 17">
    <name type="scientific">Volvox reticuliferus</name>
    <dbReference type="NCBI Taxonomy" id="1737510"/>
    <lineage>
        <taxon>Eukaryota</taxon>
        <taxon>Viridiplantae</taxon>
        <taxon>Chlorophyta</taxon>
        <taxon>core chlorophytes</taxon>
        <taxon>Chlorophyceae</taxon>
        <taxon>CS clade</taxon>
        <taxon>Chlamydomonadales</taxon>
        <taxon>Volvocaceae</taxon>
        <taxon>Volvox</taxon>
    </lineage>
</organism>
<dbReference type="PROSITE" id="PS51192">
    <property type="entry name" value="HELICASE_ATP_BIND_1"/>
    <property type="match status" value="1"/>
</dbReference>
<evidence type="ECO:0000256" key="4">
    <source>
        <dbReference type="ARBA" id="ARBA00022728"/>
    </source>
</evidence>
<keyword evidence="7" id="KW-0347">Helicase</keyword>
<evidence type="ECO:0000256" key="5">
    <source>
        <dbReference type="ARBA" id="ARBA00022741"/>
    </source>
</evidence>
<feature type="region of interest" description="Disordered" evidence="13">
    <location>
        <begin position="956"/>
        <end position="1013"/>
    </location>
</feature>
<dbReference type="PANTHER" id="PTHR18934">
    <property type="entry name" value="ATP-DEPENDENT RNA HELICASE"/>
    <property type="match status" value="1"/>
</dbReference>
<comment type="similarity">
    <text evidence="11">Belongs to the DEAD box helicase family. DEAH subfamily. PRP16 sub-subfamily.</text>
</comment>
<dbReference type="GO" id="GO:0003724">
    <property type="term" value="F:RNA helicase activity"/>
    <property type="evidence" value="ECO:0007669"/>
    <property type="project" value="UniProtKB-EC"/>
</dbReference>
<comment type="catalytic activity">
    <reaction evidence="12">
        <text>ATP + H2O = ADP + phosphate + H(+)</text>
        <dbReference type="Rhea" id="RHEA:13065"/>
        <dbReference type="ChEBI" id="CHEBI:15377"/>
        <dbReference type="ChEBI" id="CHEBI:15378"/>
        <dbReference type="ChEBI" id="CHEBI:30616"/>
        <dbReference type="ChEBI" id="CHEBI:43474"/>
        <dbReference type="ChEBI" id="CHEBI:456216"/>
        <dbReference type="EC" id="3.6.4.13"/>
    </reaction>
</comment>
<gene>
    <name evidence="16" type="ORF">Vretimale_10196</name>
</gene>
<feature type="compositionally biased region" description="Basic and acidic residues" evidence="13">
    <location>
        <begin position="961"/>
        <end position="983"/>
    </location>
</feature>
<dbReference type="Gene3D" id="3.40.50.300">
    <property type="entry name" value="P-loop containing nucleotide triphosphate hydrolases"/>
    <property type="match status" value="2"/>
</dbReference>
<feature type="domain" description="Helicase ATP-binding" evidence="14">
    <location>
        <begin position="317"/>
        <end position="480"/>
    </location>
</feature>